<dbReference type="AlphaFoldDB" id="A0AAZ3PCM7"/>
<dbReference type="GeneTree" id="ENSGT00940000164249"/>
<organism evidence="9 10">
    <name type="scientific">Oncorhynchus tshawytscha</name>
    <name type="common">Chinook salmon</name>
    <name type="synonym">Salmo tshawytscha</name>
    <dbReference type="NCBI Taxonomy" id="74940"/>
    <lineage>
        <taxon>Eukaryota</taxon>
        <taxon>Metazoa</taxon>
        <taxon>Chordata</taxon>
        <taxon>Craniata</taxon>
        <taxon>Vertebrata</taxon>
        <taxon>Euteleostomi</taxon>
        <taxon>Actinopterygii</taxon>
        <taxon>Neopterygii</taxon>
        <taxon>Teleostei</taxon>
        <taxon>Protacanthopterygii</taxon>
        <taxon>Salmoniformes</taxon>
        <taxon>Salmonidae</taxon>
        <taxon>Salmoninae</taxon>
        <taxon>Oncorhynchus</taxon>
    </lineage>
</organism>
<dbReference type="PANTHER" id="PTHR23080">
    <property type="entry name" value="THAP DOMAIN PROTEIN"/>
    <property type="match status" value="1"/>
</dbReference>
<evidence type="ECO:0000256" key="3">
    <source>
        <dbReference type="ARBA" id="ARBA00022771"/>
    </source>
</evidence>
<dbReference type="GO" id="GO:0003677">
    <property type="term" value="F:DNA binding"/>
    <property type="evidence" value="ECO:0007669"/>
    <property type="project" value="UniProtKB-UniRule"/>
</dbReference>
<evidence type="ECO:0000256" key="6">
    <source>
        <dbReference type="PROSITE-ProRule" id="PRU00309"/>
    </source>
</evidence>
<feature type="region of interest" description="Disordered" evidence="7">
    <location>
        <begin position="110"/>
        <end position="133"/>
    </location>
</feature>
<evidence type="ECO:0000256" key="2">
    <source>
        <dbReference type="ARBA" id="ARBA00022723"/>
    </source>
</evidence>
<dbReference type="SUPFAM" id="SSF57716">
    <property type="entry name" value="Glucocorticoid receptor-like (DNA-binding domain)"/>
    <property type="match status" value="1"/>
</dbReference>
<dbReference type="Pfam" id="PF13613">
    <property type="entry name" value="HTH_Tnp_4"/>
    <property type="match status" value="1"/>
</dbReference>
<dbReference type="InterPro" id="IPR027806">
    <property type="entry name" value="HARBI1_dom"/>
</dbReference>
<name>A0AAZ3PCM7_ONCTS</name>
<reference evidence="9" key="3">
    <citation type="submission" date="2025-09" db="UniProtKB">
        <authorList>
            <consortium name="Ensembl"/>
        </authorList>
    </citation>
    <scope>IDENTIFICATION</scope>
</reference>
<keyword evidence="2" id="KW-0479">Metal-binding</keyword>
<sequence length="463" mass="51155">MTLEKLYKTESPRRITPLENYNEATKSPFTNLPTATILGVRIVLENHHPLGLIMVHTCVVAGCRNRRIPGTSLSFYRFPRDPDRKQRWIAAVNREGWLPNDGSRLCSTHFISGAQPTDSKDRGGKPGKRSAAEPDNYEDVLKILKKENRALRESVDKMSLSETSFRNDPEKVRFYTGLPNYFVFETVMWLLAPHMNGTKNMVKLSMFQQLLLTLMRLRLDLKNQDLAYRFGVKVGTVTRTVLRMVNVMSTTLVPTAVFWPSRAELRKNLPAALHSTYPDCAVIIDCFRVTLEKPGSEVNLLCQGASAGSNTLKYMIGMAPQGVVTFVSRGSPGSVSDKSLAEGCGFLDKLLPGDVVLADKDLDIGESVAAHGALLKITGCDGGEGSEGSEDVSLTDISPERLSVRRHVERVVSMVKLRYSMLTGPVEVPFTAAERSSNIFTFDKIVQVACALNNLCISAAPLE</sequence>
<evidence type="ECO:0000313" key="10">
    <source>
        <dbReference type="Proteomes" id="UP000694402"/>
    </source>
</evidence>
<dbReference type="PROSITE" id="PS50950">
    <property type="entry name" value="ZF_THAP"/>
    <property type="match status" value="1"/>
</dbReference>
<feature type="domain" description="THAP-type" evidence="8">
    <location>
        <begin position="54"/>
        <end position="137"/>
    </location>
</feature>
<dbReference type="PANTHER" id="PTHR23080:SF144">
    <property type="entry name" value="SPINDLE AND KINETOCHORE ASSOCIATED COMPLEX SUBUNIT 3"/>
    <property type="match status" value="1"/>
</dbReference>
<evidence type="ECO:0000259" key="8">
    <source>
        <dbReference type="PROSITE" id="PS50950"/>
    </source>
</evidence>
<dbReference type="GO" id="GO:0008270">
    <property type="term" value="F:zinc ion binding"/>
    <property type="evidence" value="ECO:0007669"/>
    <property type="project" value="UniProtKB-KW"/>
</dbReference>
<reference evidence="10" key="1">
    <citation type="journal article" date="2018" name="PLoS ONE">
        <title>Chinook salmon (Oncorhynchus tshawytscha) genome and transcriptome.</title>
        <authorList>
            <person name="Christensen K.A."/>
            <person name="Leong J.S."/>
            <person name="Sakhrani D."/>
            <person name="Biagi C.A."/>
            <person name="Minkley D.R."/>
            <person name="Withler R.E."/>
            <person name="Rondeau E.B."/>
            <person name="Koop B.F."/>
            <person name="Devlin R.H."/>
        </authorList>
    </citation>
    <scope>NUCLEOTIDE SEQUENCE [LARGE SCALE GENOMIC DNA]</scope>
</reference>
<reference evidence="9" key="2">
    <citation type="submission" date="2025-08" db="UniProtKB">
        <authorList>
            <consortium name="Ensembl"/>
        </authorList>
    </citation>
    <scope>IDENTIFICATION</scope>
</reference>
<comment type="cofactor">
    <cofactor evidence="1">
        <name>a divalent metal cation</name>
        <dbReference type="ChEBI" id="CHEBI:60240"/>
    </cofactor>
</comment>
<keyword evidence="3 6" id="KW-0863">Zinc-finger</keyword>
<evidence type="ECO:0000256" key="5">
    <source>
        <dbReference type="ARBA" id="ARBA00023125"/>
    </source>
</evidence>
<dbReference type="InterPro" id="IPR006612">
    <property type="entry name" value="THAP_Znf"/>
</dbReference>
<accession>A0AAZ3PCM7</accession>
<dbReference type="SMART" id="SM00980">
    <property type="entry name" value="THAP"/>
    <property type="match status" value="1"/>
</dbReference>
<dbReference type="Pfam" id="PF05485">
    <property type="entry name" value="THAP"/>
    <property type="match status" value="1"/>
</dbReference>
<keyword evidence="5 6" id="KW-0238">DNA-binding</keyword>
<dbReference type="Proteomes" id="UP000694402">
    <property type="component" value="Unassembled WGS sequence"/>
</dbReference>
<evidence type="ECO:0000256" key="7">
    <source>
        <dbReference type="SAM" id="MobiDB-lite"/>
    </source>
</evidence>
<proteinExistence type="predicted"/>
<evidence type="ECO:0000256" key="1">
    <source>
        <dbReference type="ARBA" id="ARBA00001968"/>
    </source>
</evidence>
<dbReference type="InterPro" id="IPR027805">
    <property type="entry name" value="Transposase_HTH_dom"/>
</dbReference>
<evidence type="ECO:0000256" key="4">
    <source>
        <dbReference type="ARBA" id="ARBA00022833"/>
    </source>
</evidence>
<keyword evidence="4" id="KW-0862">Zinc</keyword>
<keyword evidence="10" id="KW-1185">Reference proteome</keyword>
<evidence type="ECO:0000313" key="9">
    <source>
        <dbReference type="Ensembl" id="ENSOTSP00005114250.1"/>
    </source>
</evidence>
<protein>
    <recommendedName>
        <fullName evidence="8">THAP-type domain-containing protein</fullName>
    </recommendedName>
</protein>
<dbReference type="Pfam" id="PF13359">
    <property type="entry name" value="DDE_Tnp_4"/>
    <property type="match status" value="1"/>
</dbReference>
<dbReference type="Ensembl" id="ENSOTST00005115047.1">
    <property type="protein sequence ID" value="ENSOTSP00005114250.1"/>
    <property type="gene ID" value="ENSOTSG00005006842.2"/>
</dbReference>
<gene>
    <name evidence="9" type="primary">LOC112225486</name>
</gene>